<dbReference type="PROSITE" id="PS00061">
    <property type="entry name" value="ADH_SHORT"/>
    <property type="match status" value="1"/>
</dbReference>
<dbReference type="InterPro" id="IPR020904">
    <property type="entry name" value="Sc_DH/Rdtase_CS"/>
</dbReference>
<dbReference type="SUPFAM" id="SSF51735">
    <property type="entry name" value="NAD(P)-binding Rossmann-fold domains"/>
    <property type="match status" value="1"/>
</dbReference>
<dbReference type="InterPro" id="IPR036291">
    <property type="entry name" value="NAD(P)-bd_dom_sf"/>
</dbReference>
<evidence type="ECO:0000256" key="3">
    <source>
        <dbReference type="RuleBase" id="RU000363"/>
    </source>
</evidence>
<evidence type="ECO:0000256" key="4">
    <source>
        <dbReference type="SAM" id="MobiDB-lite"/>
    </source>
</evidence>
<reference evidence="5 6" key="1">
    <citation type="submission" date="2018-02" db="EMBL/GenBank/DDBJ databases">
        <title>Complete genome sequence of Streptomyces dengpaensis, the producer of angucyclines.</title>
        <authorList>
            <person name="Yumei L."/>
        </authorList>
    </citation>
    <scope>NUCLEOTIDE SEQUENCE [LARGE SCALE GENOMIC DNA]</scope>
    <source>
        <strain evidence="5 6">XZHG99</strain>
    </source>
</reference>
<dbReference type="EMBL" id="CP026652">
    <property type="protein sequence ID" value="AVH55797.1"/>
    <property type="molecule type" value="Genomic_DNA"/>
</dbReference>
<gene>
    <name evidence="5" type="ORF">C4B68_08470</name>
</gene>
<proteinExistence type="inferred from homology"/>
<keyword evidence="2" id="KW-0560">Oxidoreductase</keyword>
<evidence type="ECO:0000313" key="6">
    <source>
        <dbReference type="Proteomes" id="UP000238413"/>
    </source>
</evidence>
<feature type="region of interest" description="Disordered" evidence="4">
    <location>
        <begin position="1"/>
        <end position="23"/>
    </location>
</feature>
<comment type="similarity">
    <text evidence="1 3">Belongs to the short-chain dehydrogenases/reductases (SDR) family.</text>
</comment>
<dbReference type="PRINTS" id="PR00081">
    <property type="entry name" value="GDHRDH"/>
</dbReference>
<evidence type="ECO:0000313" key="5">
    <source>
        <dbReference type="EMBL" id="AVH55797.1"/>
    </source>
</evidence>
<dbReference type="Pfam" id="PF00106">
    <property type="entry name" value="adh_short"/>
    <property type="match status" value="1"/>
</dbReference>
<name>A0ABN5HXF3_9ACTN</name>
<dbReference type="PANTHER" id="PTHR44196:SF1">
    <property type="entry name" value="DEHYDROGENASE_REDUCTASE SDR FAMILY MEMBER 7B"/>
    <property type="match status" value="1"/>
</dbReference>
<evidence type="ECO:0000256" key="2">
    <source>
        <dbReference type="ARBA" id="ARBA00023002"/>
    </source>
</evidence>
<keyword evidence="6" id="KW-1185">Reference proteome</keyword>
<feature type="region of interest" description="Disordered" evidence="4">
    <location>
        <begin position="295"/>
        <end position="319"/>
    </location>
</feature>
<sequence length="319" mass="33973">MSRTPRRTVEPSNRRRKATPMQRSIAGQRVLITGASSGIGRALALALGAKGARLAVAARTESSLHSLAKEITAAGGPAPVVLVTDLSVPGNAEVLADRALEHLGGVDILINNAGVGCFGFQWNVGDRDEAREVYETNFWSPLALVRAIVPQMRARGTGLVINVSSLMQLRTWPGLGYYASSKSALAAMTETLRLELMGTRIGVMELLPGPVDTQFLSEAAHSPGARHILRNLPIGNTDKLAVAAVRAIEQGKARLVYPRRLVAALYLPMLVRLKAARAVRGAGADIDADDARVLRSGSTGDPVARQARAEWAMSHRQAS</sequence>
<evidence type="ECO:0000256" key="1">
    <source>
        <dbReference type="ARBA" id="ARBA00006484"/>
    </source>
</evidence>
<dbReference type="InterPro" id="IPR002347">
    <property type="entry name" value="SDR_fam"/>
</dbReference>
<dbReference type="PRINTS" id="PR00080">
    <property type="entry name" value="SDRFAMILY"/>
</dbReference>
<dbReference type="PANTHER" id="PTHR44196">
    <property type="entry name" value="DEHYDROGENASE/REDUCTASE SDR FAMILY MEMBER 7B"/>
    <property type="match status" value="1"/>
</dbReference>
<accession>A0ABN5HXF3</accession>
<organism evidence="5 6">
    <name type="scientific">Streptomyces dengpaensis</name>
    <dbReference type="NCBI Taxonomy" id="2049881"/>
    <lineage>
        <taxon>Bacteria</taxon>
        <taxon>Bacillati</taxon>
        <taxon>Actinomycetota</taxon>
        <taxon>Actinomycetes</taxon>
        <taxon>Kitasatosporales</taxon>
        <taxon>Streptomycetaceae</taxon>
        <taxon>Streptomyces</taxon>
    </lineage>
</organism>
<dbReference type="Gene3D" id="3.40.50.720">
    <property type="entry name" value="NAD(P)-binding Rossmann-like Domain"/>
    <property type="match status" value="1"/>
</dbReference>
<protein>
    <submittedName>
        <fullName evidence="5">Short-chain dehydrogenase</fullName>
    </submittedName>
</protein>
<dbReference type="Proteomes" id="UP000238413">
    <property type="component" value="Chromosome"/>
</dbReference>